<dbReference type="Proteomes" id="UP000585363">
    <property type="component" value="Unassembled WGS sequence"/>
</dbReference>
<comment type="caution">
    <text evidence="3">The sequence shown here is derived from an EMBL/GenBank/DDBJ whole genome shotgun (WGS) entry which is preliminary data.</text>
</comment>
<protein>
    <recommendedName>
        <fullName evidence="1">Uncharacterized protein YobH</fullName>
    </recommendedName>
</protein>
<keyword evidence="4" id="KW-1185">Reference proteome</keyword>
<sequence length="78" mass="8256">MSVIRTIIVLAVIYAIFLFSGYGVTVGSSENAAGLGLKCQYLTARGIVDSQYIHSDSGIVGVSKCPIFKQIGEVVDKS</sequence>
<dbReference type="AlphaFoldDB" id="A0A848MHX9"/>
<keyword evidence="2" id="KW-0732">Signal</keyword>
<reference evidence="3 4" key="1">
    <citation type="submission" date="2020-01" db="EMBL/GenBank/DDBJ databases">
        <authorList>
            <person name="Lee S.D."/>
        </authorList>
    </citation>
    <scope>NUCLEOTIDE SEQUENCE [LARGE SCALE GENOMIC DNA]</scope>
    <source>
        <strain evidence="3 4">SAP-1</strain>
    </source>
</reference>
<evidence type="ECO:0000313" key="4">
    <source>
        <dbReference type="Proteomes" id="UP000585363"/>
    </source>
</evidence>
<proteinExistence type="predicted"/>
<gene>
    <name evidence="3" type="ORF">GW590_08615</name>
</gene>
<dbReference type="EMBL" id="JAADJU010000004">
    <property type="protein sequence ID" value="NMP26926.1"/>
    <property type="molecule type" value="Genomic_DNA"/>
</dbReference>
<dbReference type="InterPro" id="IPR025611">
    <property type="entry name" value="YobH"/>
</dbReference>
<dbReference type="Pfam" id="PF13996">
    <property type="entry name" value="YobH"/>
    <property type="match status" value="1"/>
</dbReference>
<evidence type="ECO:0000313" key="3">
    <source>
        <dbReference type="EMBL" id="NMP26926.1"/>
    </source>
</evidence>
<name>A0A848MHX9_9GAMM</name>
<dbReference type="RefSeq" id="WP_169402628.1">
    <property type="nucleotide sequence ID" value="NZ_JAADJU010000004.1"/>
</dbReference>
<accession>A0A848MHX9</accession>
<reference evidence="3 4" key="2">
    <citation type="submission" date="2020-06" db="EMBL/GenBank/DDBJ databases">
        <title>Polyphasic characterization of a Rahnella strain isolated from tree sap.</title>
        <authorList>
            <person name="Kim I.S."/>
        </authorList>
    </citation>
    <scope>NUCLEOTIDE SEQUENCE [LARGE SCALE GENOMIC DNA]</scope>
    <source>
        <strain evidence="3 4">SAP-1</strain>
    </source>
</reference>
<evidence type="ECO:0000256" key="2">
    <source>
        <dbReference type="ARBA" id="ARBA00022729"/>
    </source>
</evidence>
<organism evidence="3 4">
    <name type="scientific">Rouxiella aceris</name>
    <dbReference type="NCBI Taxonomy" id="2703884"/>
    <lineage>
        <taxon>Bacteria</taxon>
        <taxon>Pseudomonadati</taxon>
        <taxon>Pseudomonadota</taxon>
        <taxon>Gammaproteobacteria</taxon>
        <taxon>Enterobacterales</taxon>
        <taxon>Yersiniaceae</taxon>
        <taxon>Rouxiella</taxon>
    </lineage>
</organism>
<evidence type="ECO:0000256" key="1">
    <source>
        <dbReference type="ARBA" id="ARBA00019316"/>
    </source>
</evidence>